<evidence type="ECO:0000256" key="2">
    <source>
        <dbReference type="SAM" id="SignalP"/>
    </source>
</evidence>
<name>A0A2S2QGB4_9HEMI</name>
<protein>
    <recommendedName>
        <fullName evidence="4">Secreted protein</fullName>
    </recommendedName>
</protein>
<evidence type="ECO:0008006" key="4">
    <source>
        <dbReference type="Google" id="ProtNLM"/>
    </source>
</evidence>
<accession>A0A2S2QGB4</accession>
<evidence type="ECO:0000313" key="3">
    <source>
        <dbReference type="EMBL" id="MBY76550.1"/>
    </source>
</evidence>
<feature type="signal peptide" evidence="2">
    <location>
        <begin position="1"/>
        <end position="33"/>
    </location>
</feature>
<feature type="chain" id="PRO_5015521377" description="Secreted protein" evidence="2">
    <location>
        <begin position="34"/>
        <end position="165"/>
    </location>
</feature>
<dbReference type="EMBL" id="GGMS01007347">
    <property type="protein sequence ID" value="MBY76550.1"/>
    <property type="molecule type" value="Transcribed_RNA"/>
</dbReference>
<reference evidence="3" key="1">
    <citation type="submission" date="2018-04" db="EMBL/GenBank/DDBJ databases">
        <title>Transcriptome assembly of Sipha flava.</title>
        <authorList>
            <person name="Scully E.D."/>
            <person name="Geib S.M."/>
            <person name="Palmer N.A."/>
            <person name="Koch K."/>
            <person name="Bradshaw J."/>
            <person name="Heng-Moss T."/>
            <person name="Sarath G."/>
        </authorList>
    </citation>
    <scope>NUCLEOTIDE SEQUENCE</scope>
</reference>
<gene>
    <name evidence="3" type="ORF">g.1634</name>
</gene>
<dbReference type="AlphaFoldDB" id="A0A2S2QGB4"/>
<proteinExistence type="predicted"/>
<evidence type="ECO:0000256" key="1">
    <source>
        <dbReference type="SAM" id="MobiDB-lite"/>
    </source>
</evidence>
<keyword evidence="2" id="KW-0732">Signal</keyword>
<feature type="region of interest" description="Disordered" evidence="1">
    <location>
        <begin position="123"/>
        <end position="165"/>
    </location>
</feature>
<organism evidence="3">
    <name type="scientific">Sipha flava</name>
    <name type="common">yellow sugarcane aphid</name>
    <dbReference type="NCBI Taxonomy" id="143950"/>
    <lineage>
        <taxon>Eukaryota</taxon>
        <taxon>Metazoa</taxon>
        <taxon>Ecdysozoa</taxon>
        <taxon>Arthropoda</taxon>
        <taxon>Hexapoda</taxon>
        <taxon>Insecta</taxon>
        <taxon>Pterygota</taxon>
        <taxon>Neoptera</taxon>
        <taxon>Paraneoptera</taxon>
        <taxon>Hemiptera</taxon>
        <taxon>Sternorrhyncha</taxon>
        <taxon>Aphidomorpha</taxon>
        <taxon>Aphidoidea</taxon>
        <taxon>Aphididae</taxon>
        <taxon>Sipha</taxon>
    </lineage>
</organism>
<sequence>MDGTRYLPAVTFDFCFVFLQIVLMRAASKCTRCVPTVHNVTEKRKNECKKKKKNSSPQCSVERVGGRKVIIYTVCTRIRFVPRTTRTCIIVRTIILLLLRYDCRRRGRPVRERIRNAEVSFASPPVDPVRAQGRRRENERRGARIPGKAQNQNNRDRCNPRLATP</sequence>